<reference evidence="2 3" key="1">
    <citation type="submission" date="2024-10" db="EMBL/GenBank/DDBJ databases">
        <title>Updated reference genomes for cyclostephanoid diatoms.</title>
        <authorList>
            <person name="Roberts W.R."/>
            <person name="Alverson A.J."/>
        </authorList>
    </citation>
    <scope>NUCLEOTIDE SEQUENCE [LARGE SCALE GENOMIC DNA]</scope>
    <source>
        <strain evidence="2 3">AJA010-31</strain>
    </source>
</reference>
<accession>A0ABD3NCX9</accession>
<evidence type="ECO:0000256" key="1">
    <source>
        <dbReference type="SAM" id="MobiDB-lite"/>
    </source>
</evidence>
<name>A0ABD3NCX9_9STRA</name>
<feature type="compositionally biased region" description="Low complexity" evidence="1">
    <location>
        <begin position="1"/>
        <end position="19"/>
    </location>
</feature>
<proteinExistence type="predicted"/>
<protein>
    <submittedName>
        <fullName evidence="2">Uncharacterized protein</fullName>
    </submittedName>
</protein>
<evidence type="ECO:0000313" key="2">
    <source>
        <dbReference type="EMBL" id="KAL3772507.1"/>
    </source>
</evidence>
<dbReference type="Proteomes" id="UP001530400">
    <property type="component" value="Unassembled WGS sequence"/>
</dbReference>
<feature type="region of interest" description="Disordered" evidence="1">
    <location>
        <begin position="1"/>
        <end position="47"/>
    </location>
</feature>
<organism evidence="2 3">
    <name type="scientific">Cyclotella atomus</name>
    <dbReference type="NCBI Taxonomy" id="382360"/>
    <lineage>
        <taxon>Eukaryota</taxon>
        <taxon>Sar</taxon>
        <taxon>Stramenopiles</taxon>
        <taxon>Ochrophyta</taxon>
        <taxon>Bacillariophyta</taxon>
        <taxon>Coscinodiscophyceae</taxon>
        <taxon>Thalassiosirophycidae</taxon>
        <taxon>Stephanodiscales</taxon>
        <taxon>Stephanodiscaceae</taxon>
        <taxon>Cyclotella</taxon>
    </lineage>
</organism>
<keyword evidence="3" id="KW-1185">Reference proteome</keyword>
<comment type="caution">
    <text evidence="2">The sequence shown here is derived from an EMBL/GenBank/DDBJ whole genome shotgun (WGS) entry which is preliminary data.</text>
</comment>
<gene>
    <name evidence="2" type="ORF">ACHAWO_002509</name>
</gene>
<evidence type="ECO:0000313" key="3">
    <source>
        <dbReference type="Proteomes" id="UP001530400"/>
    </source>
</evidence>
<sequence length="119" mass="12882">MSADISSTSSAISEISASSNPEPDAELYPSSTAPSIGFESDAKYPHSATDAMKPQLRIGLVVRCLKSPSGPSCVRIKTSLSEQKTHQSSIQQILRPNVLPQYYQVVPQPQQHPLFSPKT</sequence>
<dbReference type="EMBL" id="JALLPJ020001265">
    <property type="protein sequence ID" value="KAL3772507.1"/>
    <property type="molecule type" value="Genomic_DNA"/>
</dbReference>
<dbReference type="AlphaFoldDB" id="A0ABD3NCX9"/>